<sequence length="413" mass="46108">MKKTRLFLCLLALGFIPITSWSQQEDAEPDHSYKPMQVKLNEDGSKYIRFITWHQLWLEANSNQKSLRYSIRRSRLLAYAQISPRFLILTHFGLNNLNAGNLSANPNTQSDNQSSLLFLHDAWGEFAVIPEKFHVGTGLHYWNGISRLTNQSTLNMMTLDNPGAGNSDVRLFPWNNITTSDQFARHLGIYAKGSLGNFHYRVSANNARNNIGALGSVPSYQVDNSIGTGLWNYAGYFKYDFFDKESDKLPYFVGSYLGKKKVFSVGAGFLYHPDALAVNNLNDRESVTHFALDAFYDAPINDNIAVSALTAYYNYNYGSTDGFASGGLVPSSGSVIHGQVGVLFQNLKLMPYVTYNTADLEFTPETSNEFGLGLNYFINGHFAKITAEFTTGTRGATGAESSNIFRLQTHIFL</sequence>
<dbReference type="RefSeq" id="WP_320555100.1">
    <property type="nucleotide sequence ID" value="NZ_JAXDAE010000003.1"/>
</dbReference>
<dbReference type="EMBL" id="JAXDAE010000003">
    <property type="protein sequence ID" value="MDY2586730.1"/>
    <property type="molecule type" value="Genomic_DNA"/>
</dbReference>
<keyword evidence="1" id="KW-0732">Signal</keyword>
<feature type="chain" id="PRO_5046472506" description="Short chain amide porin" evidence="1">
    <location>
        <begin position="23"/>
        <end position="413"/>
    </location>
</feature>
<proteinExistence type="predicted"/>
<gene>
    <name evidence="2" type="ORF">SNF14_05230</name>
</gene>
<protein>
    <recommendedName>
        <fullName evidence="4">Short chain amide porin</fullName>
    </recommendedName>
</protein>
<name>A0ABU5EMI4_9FLAO</name>
<evidence type="ECO:0008006" key="4">
    <source>
        <dbReference type="Google" id="ProtNLM"/>
    </source>
</evidence>
<keyword evidence="3" id="KW-1185">Reference proteome</keyword>
<accession>A0ABU5EMI4</accession>
<feature type="signal peptide" evidence="1">
    <location>
        <begin position="1"/>
        <end position="22"/>
    </location>
</feature>
<evidence type="ECO:0000256" key="1">
    <source>
        <dbReference type="SAM" id="SignalP"/>
    </source>
</evidence>
<organism evidence="2 3">
    <name type="scientific">Winogradskyella aquimaris</name>
    <dbReference type="NCBI Taxonomy" id="864074"/>
    <lineage>
        <taxon>Bacteria</taxon>
        <taxon>Pseudomonadati</taxon>
        <taxon>Bacteroidota</taxon>
        <taxon>Flavobacteriia</taxon>
        <taxon>Flavobacteriales</taxon>
        <taxon>Flavobacteriaceae</taxon>
        <taxon>Winogradskyella</taxon>
    </lineage>
</organism>
<evidence type="ECO:0000313" key="3">
    <source>
        <dbReference type="Proteomes" id="UP001285855"/>
    </source>
</evidence>
<comment type="caution">
    <text evidence="2">The sequence shown here is derived from an EMBL/GenBank/DDBJ whole genome shotgun (WGS) entry which is preliminary data.</text>
</comment>
<dbReference type="Proteomes" id="UP001285855">
    <property type="component" value="Unassembled WGS sequence"/>
</dbReference>
<evidence type="ECO:0000313" key="2">
    <source>
        <dbReference type="EMBL" id="MDY2586730.1"/>
    </source>
</evidence>
<reference evidence="2 3" key="1">
    <citation type="submission" date="2023-11" db="EMBL/GenBank/DDBJ databases">
        <title>Winogradskyella pelagius sp. nov., isolated from coastal sediment.</title>
        <authorList>
            <person name="Li F."/>
        </authorList>
    </citation>
    <scope>NUCLEOTIDE SEQUENCE [LARGE SCALE GENOMIC DNA]</scope>
    <source>
        <strain evidence="2 3">KCTC 23502</strain>
    </source>
</reference>